<dbReference type="NCBIfam" id="TIGR00546">
    <property type="entry name" value="lnt"/>
    <property type="match status" value="1"/>
</dbReference>
<keyword evidence="11" id="KW-0449">Lipoprotein</keyword>
<dbReference type="GO" id="GO:0042158">
    <property type="term" value="P:lipoprotein biosynthetic process"/>
    <property type="evidence" value="ECO:0007669"/>
    <property type="project" value="UniProtKB-UniRule"/>
</dbReference>
<feature type="transmembrane region" description="Helical" evidence="9">
    <location>
        <begin position="136"/>
        <end position="159"/>
    </location>
</feature>
<evidence type="ECO:0000256" key="3">
    <source>
        <dbReference type="ARBA" id="ARBA00022475"/>
    </source>
</evidence>
<feature type="transmembrane region" description="Helical" evidence="9">
    <location>
        <begin position="21"/>
        <end position="40"/>
    </location>
</feature>
<evidence type="ECO:0000313" key="11">
    <source>
        <dbReference type="EMBL" id="EER46857.1"/>
    </source>
</evidence>
<feature type="transmembrane region" description="Helical" evidence="9">
    <location>
        <begin position="492"/>
        <end position="511"/>
    </location>
</feature>
<dbReference type="Pfam" id="PF20154">
    <property type="entry name" value="LNT_N"/>
    <property type="match status" value="1"/>
</dbReference>
<evidence type="ECO:0000256" key="8">
    <source>
        <dbReference type="ARBA" id="ARBA00023315"/>
    </source>
</evidence>
<feature type="transmembrane region" description="Helical" evidence="9">
    <location>
        <begin position="46"/>
        <end position="63"/>
    </location>
</feature>
<dbReference type="EMBL" id="ACQL01000099">
    <property type="protein sequence ID" value="EER46857.1"/>
    <property type="molecule type" value="Genomic_DNA"/>
</dbReference>
<evidence type="ECO:0000256" key="2">
    <source>
        <dbReference type="ARBA" id="ARBA00010065"/>
    </source>
</evidence>
<sequence length="520" mass="58540">MQLLHNIDFLDDFIMNFVKNPSFFTACILALLLGAIGTFAYSPFDYSFIAFFSAFGLIWAATLTQRKTALWATFIWAVSYFCIGVNWIHVSMIQFGGVPLIVSYLAVFLLACYLALYPLMFAFIAQRFQIKNPFALASLFTFTEYLRGVVFTGFPWLQFGYSQIDTPFANIAQIFGVEGLTFFVMLIAGYLVLLVKNEGKTMISSTAIAFVLALACATRLFSFVETDTEKSPLTVSLVQGNIEQKMKWDPEHFDYTVRTYLQLVTPLLGKSDVVILPESAIPALESQIQPLIRTLQQVASDKDSDIIMGTLYQNSQNALFNSAIVLNHEPYQSDKVARYNKHHLVPFGEYVPFGNLLDWMREVFVLPINLSQGHFIQSPLEAKNHRFNTAICYEIIFGDQVQKNQKDAHADYLLTITNDAWFGTSIGPWQHFQMARMRALELGKPLLRAANTGITAVVNADGSVAAQLPQFEANVLTTQISPTISSTPFSQWGNWIIYGLSLLILVSGWIIKKFSYLSKR</sequence>
<comment type="subcellular location">
    <subcellularLocation>
        <location evidence="1 9">Cell membrane</location>
        <topology evidence="1 9">Multi-pass membrane protein</topology>
    </subcellularLocation>
</comment>
<evidence type="ECO:0000256" key="9">
    <source>
        <dbReference type="HAMAP-Rule" id="MF_01148"/>
    </source>
</evidence>
<dbReference type="UniPathway" id="UPA00666"/>
<dbReference type="GO" id="GO:0016410">
    <property type="term" value="F:N-acyltransferase activity"/>
    <property type="evidence" value="ECO:0007669"/>
    <property type="project" value="UniProtKB-UniRule"/>
</dbReference>
<dbReference type="InterPro" id="IPR045378">
    <property type="entry name" value="LNT_N"/>
</dbReference>
<comment type="caution">
    <text evidence="11">The sequence shown here is derived from an EMBL/GenBank/DDBJ whole genome shotgun (WGS) entry which is preliminary data.</text>
</comment>
<evidence type="ECO:0000256" key="1">
    <source>
        <dbReference type="ARBA" id="ARBA00004651"/>
    </source>
</evidence>
<evidence type="ECO:0000313" key="12">
    <source>
        <dbReference type="Proteomes" id="UP000005532"/>
    </source>
</evidence>
<dbReference type="HAMAP" id="MF_01148">
    <property type="entry name" value="Lnt"/>
    <property type="match status" value="1"/>
</dbReference>
<dbReference type="InterPro" id="IPR004563">
    <property type="entry name" value="Apolipo_AcylTrfase"/>
</dbReference>
<organism evidence="11 12">
    <name type="scientific">Actinobacillus minor NM305</name>
    <dbReference type="NCBI Taxonomy" id="637911"/>
    <lineage>
        <taxon>Bacteria</taxon>
        <taxon>Pseudomonadati</taxon>
        <taxon>Pseudomonadota</taxon>
        <taxon>Gammaproteobacteria</taxon>
        <taxon>Pasteurellales</taxon>
        <taxon>Pasteurellaceae</taxon>
        <taxon>Actinobacillus</taxon>
    </lineage>
</organism>
<dbReference type="CDD" id="cd07571">
    <property type="entry name" value="ALP_N-acyl_transferase"/>
    <property type="match status" value="1"/>
</dbReference>
<dbReference type="GO" id="GO:0005886">
    <property type="term" value="C:plasma membrane"/>
    <property type="evidence" value="ECO:0007669"/>
    <property type="project" value="UniProtKB-SubCell"/>
</dbReference>
<dbReference type="SUPFAM" id="SSF56317">
    <property type="entry name" value="Carbon-nitrogen hydrolase"/>
    <property type="match status" value="1"/>
</dbReference>
<dbReference type="PANTHER" id="PTHR38686">
    <property type="entry name" value="APOLIPOPROTEIN N-ACYLTRANSFERASE"/>
    <property type="match status" value="1"/>
</dbReference>
<dbReference type="Proteomes" id="UP000005532">
    <property type="component" value="Unassembled WGS sequence"/>
</dbReference>
<feature type="transmembrane region" description="Helical" evidence="9">
    <location>
        <begin position="101"/>
        <end position="124"/>
    </location>
</feature>
<feature type="domain" description="CN hydrolase" evidence="10">
    <location>
        <begin position="238"/>
        <end position="482"/>
    </location>
</feature>
<keyword evidence="5 9" id="KW-0812">Transmembrane</keyword>
<evidence type="ECO:0000259" key="10">
    <source>
        <dbReference type="PROSITE" id="PS50263"/>
    </source>
</evidence>
<dbReference type="PANTHER" id="PTHR38686:SF1">
    <property type="entry name" value="APOLIPOPROTEIN N-ACYLTRANSFERASE"/>
    <property type="match status" value="1"/>
</dbReference>
<keyword evidence="3 9" id="KW-1003">Cell membrane</keyword>
<dbReference type="Pfam" id="PF00795">
    <property type="entry name" value="CN_hydrolase"/>
    <property type="match status" value="1"/>
</dbReference>
<feature type="transmembrane region" description="Helical" evidence="9">
    <location>
        <begin position="207"/>
        <end position="224"/>
    </location>
</feature>
<protein>
    <recommendedName>
        <fullName evidence="9">Apolipoprotein N-acyltransferase</fullName>
        <shortName evidence="9">ALP N-acyltransferase</shortName>
        <ecNumber evidence="9">2.3.1.269</ecNumber>
    </recommendedName>
</protein>
<dbReference type="Gene3D" id="3.60.110.10">
    <property type="entry name" value="Carbon-nitrogen hydrolase"/>
    <property type="match status" value="1"/>
</dbReference>
<keyword evidence="6 9" id="KW-1133">Transmembrane helix</keyword>
<keyword evidence="4 9" id="KW-0808">Transferase</keyword>
<comment type="pathway">
    <text evidence="9">Protein modification; lipoprotein biosynthesis (N-acyl transfer).</text>
</comment>
<evidence type="ECO:0000256" key="5">
    <source>
        <dbReference type="ARBA" id="ARBA00022692"/>
    </source>
</evidence>
<keyword evidence="8 9" id="KW-0012">Acyltransferase</keyword>
<proteinExistence type="inferred from homology"/>
<reference evidence="11 12" key="1">
    <citation type="journal article" date="2010" name="Vet. Microbiol.">
        <title>Production of haemolysins by strains of the Actinobacillus minor/porcitonsillarum complex.</title>
        <authorList>
            <person name="Arya G."/>
            <person name="Niven D.F."/>
        </authorList>
    </citation>
    <scope>NUCLEOTIDE SEQUENCE [LARGE SCALE GENOMIC DNA]</scope>
    <source>
        <strain evidence="11 12">NM305</strain>
    </source>
</reference>
<accession>C5S2I5</accession>
<comment type="catalytic activity">
    <reaction evidence="9">
        <text>N-terminal S-1,2-diacyl-sn-glyceryl-L-cysteinyl-[lipoprotein] + a glycerophospholipid = N-acyl-S-1,2-diacyl-sn-glyceryl-L-cysteinyl-[lipoprotein] + a 2-acyl-sn-glycero-3-phospholipid + H(+)</text>
        <dbReference type="Rhea" id="RHEA:48228"/>
        <dbReference type="Rhea" id="RHEA-COMP:14681"/>
        <dbReference type="Rhea" id="RHEA-COMP:14684"/>
        <dbReference type="ChEBI" id="CHEBI:15378"/>
        <dbReference type="ChEBI" id="CHEBI:136912"/>
        <dbReference type="ChEBI" id="CHEBI:140656"/>
        <dbReference type="ChEBI" id="CHEBI:140657"/>
        <dbReference type="ChEBI" id="CHEBI:140660"/>
        <dbReference type="EC" id="2.3.1.269"/>
    </reaction>
</comment>
<dbReference type="PROSITE" id="PS50263">
    <property type="entry name" value="CN_HYDROLASE"/>
    <property type="match status" value="1"/>
</dbReference>
<feature type="transmembrane region" description="Helical" evidence="9">
    <location>
        <begin position="70"/>
        <end position="89"/>
    </location>
</feature>
<dbReference type="eggNOG" id="COG0815">
    <property type="taxonomic scope" value="Bacteria"/>
</dbReference>
<dbReference type="InterPro" id="IPR036526">
    <property type="entry name" value="C-N_Hydrolase_sf"/>
</dbReference>
<feature type="transmembrane region" description="Helical" evidence="9">
    <location>
        <begin position="171"/>
        <end position="195"/>
    </location>
</feature>
<evidence type="ECO:0000256" key="4">
    <source>
        <dbReference type="ARBA" id="ARBA00022679"/>
    </source>
</evidence>
<dbReference type="AlphaFoldDB" id="C5S2I5"/>
<keyword evidence="7 9" id="KW-0472">Membrane</keyword>
<gene>
    <name evidence="9 11" type="primary">lnt</name>
    <name evidence="11" type="ORF">AM305_10431</name>
</gene>
<name>C5S2I5_9PAST</name>
<comment type="similarity">
    <text evidence="2 9">Belongs to the CN hydrolase family. Apolipoprotein N-acyltransferase subfamily.</text>
</comment>
<dbReference type="InterPro" id="IPR003010">
    <property type="entry name" value="C-N_Hydrolase"/>
</dbReference>
<evidence type="ECO:0000256" key="7">
    <source>
        <dbReference type="ARBA" id="ARBA00023136"/>
    </source>
</evidence>
<comment type="function">
    <text evidence="9">Catalyzes the phospholipid dependent N-acylation of the N-terminal cysteine of apolipoprotein, the last step in lipoprotein maturation.</text>
</comment>
<evidence type="ECO:0000256" key="6">
    <source>
        <dbReference type="ARBA" id="ARBA00022989"/>
    </source>
</evidence>
<dbReference type="EC" id="2.3.1.269" evidence="9"/>